<name>A0A0S4KQF5_9BACT</name>
<keyword evidence="2" id="KW-1185">Reference proteome</keyword>
<dbReference type="Proteomes" id="UP000066284">
    <property type="component" value="Chromosome 1"/>
</dbReference>
<sequence length="76" mass="8842">MRRKQAGQRFVLCVRNDDCDDLETRKVYRVLRDPKAEKEGYLRVIDESGDDYLYPTSYFVQIELPQEAEQVIAAAG</sequence>
<dbReference type="STRING" id="1715989.NITINOP_0440"/>
<accession>A0A0S4KQF5</accession>
<reference evidence="2" key="1">
    <citation type="submission" date="2015-09" db="EMBL/GenBank/DDBJ databases">
        <authorList>
            <person name="Daims H."/>
        </authorList>
    </citation>
    <scope>NUCLEOTIDE SEQUENCE [LARGE SCALE GENOMIC DNA]</scope>
</reference>
<dbReference type="EMBL" id="LN885086">
    <property type="protein sequence ID" value="CUQ65416.1"/>
    <property type="molecule type" value="Genomic_DNA"/>
</dbReference>
<evidence type="ECO:0000313" key="1">
    <source>
        <dbReference type="EMBL" id="CUQ65416.1"/>
    </source>
</evidence>
<evidence type="ECO:0000313" key="2">
    <source>
        <dbReference type="Proteomes" id="UP000066284"/>
    </source>
</evidence>
<dbReference type="KEGG" id="nio:NITINOP_0440"/>
<dbReference type="OrthoDB" id="5771510at2"/>
<gene>
    <name evidence="1" type="ORF">NITINOP_0440</name>
</gene>
<dbReference type="AlphaFoldDB" id="A0A0S4KQF5"/>
<proteinExistence type="predicted"/>
<dbReference type="RefSeq" id="WP_062482647.1">
    <property type="nucleotide sequence ID" value="NZ_LN885086.1"/>
</dbReference>
<organism evidence="1 2">
    <name type="scientific">Candidatus Nitrospira inopinata</name>
    <dbReference type="NCBI Taxonomy" id="1715989"/>
    <lineage>
        <taxon>Bacteria</taxon>
        <taxon>Pseudomonadati</taxon>
        <taxon>Nitrospirota</taxon>
        <taxon>Nitrospiria</taxon>
        <taxon>Nitrospirales</taxon>
        <taxon>Nitrospiraceae</taxon>
        <taxon>Nitrospira</taxon>
    </lineage>
</organism>
<protein>
    <submittedName>
        <fullName evidence="1">Uncharacterized protein</fullName>
    </submittedName>
</protein>